<dbReference type="InterPro" id="IPR018062">
    <property type="entry name" value="HTH_AraC-typ_CS"/>
</dbReference>
<evidence type="ECO:0000256" key="1">
    <source>
        <dbReference type="ARBA" id="ARBA00023015"/>
    </source>
</evidence>
<dbReference type="GO" id="GO:0043565">
    <property type="term" value="F:sequence-specific DNA binding"/>
    <property type="evidence" value="ECO:0007669"/>
    <property type="project" value="InterPro"/>
</dbReference>
<reference evidence="5" key="1">
    <citation type="submission" date="2023-05" db="EMBL/GenBank/DDBJ databases">
        <authorList>
            <person name="Zhang X."/>
        </authorList>
    </citation>
    <scope>NUCLEOTIDE SEQUENCE</scope>
    <source>
        <strain evidence="5">BD1B2-1</strain>
    </source>
</reference>
<dbReference type="Gene3D" id="1.10.10.60">
    <property type="entry name" value="Homeodomain-like"/>
    <property type="match status" value="2"/>
</dbReference>
<evidence type="ECO:0000256" key="3">
    <source>
        <dbReference type="ARBA" id="ARBA00023163"/>
    </source>
</evidence>
<feature type="domain" description="HTH araC/xylS-type" evidence="4">
    <location>
        <begin position="184"/>
        <end position="282"/>
    </location>
</feature>
<accession>A0AAE3QW94</accession>
<organism evidence="5 6">
    <name type="scientific">Xanthocytophaga agilis</name>
    <dbReference type="NCBI Taxonomy" id="3048010"/>
    <lineage>
        <taxon>Bacteria</taxon>
        <taxon>Pseudomonadati</taxon>
        <taxon>Bacteroidota</taxon>
        <taxon>Cytophagia</taxon>
        <taxon>Cytophagales</taxon>
        <taxon>Rhodocytophagaceae</taxon>
        <taxon>Xanthocytophaga</taxon>
    </lineage>
</organism>
<dbReference type="Proteomes" id="UP001232063">
    <property type="component" value="Unassembled WGS sequence"/>
</dbReference>
<dbReference type="EMBL" id="JASJOU010000001">
    <property type="protein sequence ID" value="MDJ1499116.1"/>
    <property type="molecule type" value="Genomic_DNA"/>
</dbReference>
<dbReference type="Pfam" id="PF22200">
    <property type="entry name" value="ExsA_N"/>
    <property type="match status" value="1"/>
</dbReference>
<dbReference type="InterPro" id="IPR018060">
    <property type="entry name" value="HTH_AraC"/>
</dbReference>
<keyword evidence="6" id="KW-1185">Reference proteome</keyword>
<protein>
    <submittedName>
        <fullName evidence="5">AraC family transcriptional regulator</fullName>
    </submittedName>
</protein>
<dbReference type="PROSITE" id="PS00041">
    <property type="entry name" value="HTH_ARAC_FAMILY_1"/>
    <property type="match status" value="1"/>
</dbReference>
<evidence type="ECO:0000313" key="5">
    <source>
        <dbReference type="EMBL" id="MDJ1499116.1"/>
    </source>
</evidence>
<dbReference type="AlphaFoldDB" id="A0AAE3QW94"/>
<dbReference type="PANTHER" id="PTHR43280">
    <property type="entry name" value="ARAC-FAMILY TRANSCRIPTIONAL REGULATOR"/>
    <property type="match status" value="1"/>
</dbReference>
<dbReference type="RefSeq" id="WP_314508654.1">
    <property type="nucleotide sequence ID" value="NZ_JASJOU010000001.1"/>
</dbReference>
<dbReference type="GO" id="GO:0003700">
    <property type="term" value="F:DNA-binding transcription factor activity"/>
    <property type="evidence" value="ECO:0007669"/>
    <property type="project" value="InterPro"/>
</dbReference>
<evidence type="ECO:0000259" key="4">
    <source>
        <dbReference type="PROSITE" id="PS01124"/>
    </source>
</evidence>
<dbReference type="Pfam" id="PF12833">
    <property type="entry name" value="HTH_18"/>
    <property type="match status" value="1"/>
</dbReference>
<gene>
    <name evidence="5" type="ORF">QNI22_00590</name>
</gene>
<dbReference type="InterPro" id="IPR054015">
    <property type="entry name" value="ExsA-like_N"/>
</dbReference>
<keyword evidence="1" id="KW-0805">Transcription regulation</keyword>
<keyword evidence="3" id="KW-0804">Transcription</keyword>
<dbReference type="SUPFAM" id="SSF51215">
    <property type="entry name" value="Regulatory protein AraC"/>
    <property type="match status" value="1"/>
</dbReference>
<name>A0AAE3QW94_9BACT</name>
<dbReference type="InterPro" id="IPR009057">
    <property type="entry name" value="Homeodomain-like_sf"/>
</dbReference>
<dbReference type="PANTHER" id="PTHR43280:SF2">
    <property type="entry name" value="HTH-TYPE TRANSCRIPTIONAL REGULATOR EXSA"/>
    <property type="match status" value="1"/>
</dbReference>
<dbReference type="InterPro" id="IPR037923">
    <property type="entry name" value="HTH-like"/>
</dbReference>
<proteinExistence type="predicted"/>
<dbReference type="PRINTS" id="PR00032">
    <property type="entry name" value="HTHARAC"/>
</dbReference>
<dbReference type="PROSITE" id="PS01124">
    <property type="entry name" value="HTH_ARAC_FAMILY_2"/>
    <property type="match status" value="1"/>
</dbReference>
<evidence type="ECO:0000256" key="2">
    <source>
        <dbReference type="ARBA" id="ARBA00023125"/>
    </source>
</evidence>
<comment type="caution">
    <text evidence="5">The sequence shown here is derived from an EMBL/GenBank/DDBJ whole genome shotgun (WGS) entry which is preliminary data.</text>
</comment>
<sequence>MLTRSPQETNENSTFLMAGDTYFAKYIVQKAQHKRTYFIKEHSLLFVLQGQKLLHFPEETLVVEPGTILLLKRGIYAMSDYVPQGINYEALVVYFTDKLLNEFLYENPLSATLPKMDKEYLLLPSDDLLNSFKMQYMAYFKRPYPHIDQLLQMKVQELFMLLSLGAHKDSVLSFIRSITDKVPLELEYVMQQYLFHPVTLEELASLSGRSLASFKRDFQAHYHSSPKKWINQQRLAHARVLLDNTSHNVSETAFACGFESVSHFIRIFKKHYGFTPAQNRTNQAIL</sequence>
<keyword evidence="2" id="KW-0238">DNA-binding</keyword>
<dbReference type="SMART" id="SM00342">
    <property type="entry name" value="HTH_ARAC"/>
    <property type="match status" value="1"/>
</dbReference>
<dbReference type="InterPro" id="IPR020449">
    <property type="entry name" value="Tscrpt_reg_AraC-type_HTH"/>
</dbReference>
<dbReference type="SUPFAM" id="SSF46689">
    <property type="entry name" value="Homeodomain-like"/>
    <property type="match status" value="1"/>
</dbReference>
<evidence type="ECO:0000313" key="6">
    <source>
        <dbReference type="Proteomes" id="UP001232063"/>
    </source>
</evidence>